<feature type="region of interest" description="Disordered" evidence="1">
    <location>
        <begin position="1"/>
        <end position="28"/>
    </location>
</feature>
<evidence type="ECO:0000313" key="3">
    <source>
        <dbReference type="Proteomes" id="UP000231198"/>
    </source>
</evidence>
<gene>
    <name evidence="2" type="ORF">COT62_01450</name>
</gene>
<reference evidence="3" key="1">
    <citation type="submission" date="2017-09" db="EMBL/GenBank/DDBJ databases">
        <title>Depth-based differentiation of microbial function through sediment-hosted aquifers and enrichment of novel symbionts in the deep terrestrial subsurface.</title>
        <authorList>
            <person name="Probst A.J."/>
            <person name="Ladd B."/>
            <person name="Jarett J.K."/>
            <person name="Geller-Mcgrath D.E."/>
            <person name="Sieber C.M.K."/>
            <person name="Emerson J.B."/>
            <person name="Anantharaman K."/>
            <person name="Thomas B.C."/>
            <person name="Malmstrom R."/>
            <person name="Stieglmeier M."/>
            <person name="Klingl A."/>
            <person name="Woyke T."/>
            <person name="Ryan C.M."/>
            <person name="Banfield J.F."/>
        </authorList>
    </citation>
    <scope>NUCLEOTIDE SEQUENCE [LARGE SCALE GENOMIC DNA]</scope>
</reference>
<protein>
    <submittedName>
        <fullName evidence="2">Uncharacterized protein</fullName>
    </submittedName>
</protein>
<dbReference type="Proteomes" id="UP000231198">
    <property type="component" value="Unassembled WGS sequence"/>
</dbReference>
<proteinExistence type="predicted"/>
<name>A0A2H0WTB7_9BACT</name>
<evidence type="ECO:0000313" key="2">
    <source>
        <dbReference type="EMBL" id="PIS15865.1"/>
    </source>
</evidence>
<feature type="region of interest" description="Disordered" evidence="1">
    <location>
        <begin position="52"/>
        <end position="92"/>
    </location>
</feature>
<dbReference type="AlphaFoldDB" id="A0A2H0WTB7"/>
<accession>A0A2H0WTB7</accession>
<organism evidence="2 3">
    <name type="scientific">Candidatus Roizmanbacteria bacterium CG09_land_8_20_14_0_10_41_9</name>
    <dbReference type="NCBI Taxonomy" id="1974850"/>
    <lineage>
        <taxon>Bacteria</taxon>
        <taxon>Candidatus Roizmaniibacteriota</taxon>
    </lineage>
</organism>
<evidence type="ECO:0000256" key="1">
    <source>
        <dbReference type="SAM" id="MobiDB-lite"/>
    </source>
</evidence>
<comment type="caution">
    <text evidence="2">The sequence shown here is derived from an EMBL/GenBank/DDBJ whole genome shotgun (WGS) entry which is preliminary data.</text>
</comment>
<feature type="compositionally biased region" description="Basic and acidic residues" evidence="1">
    <location>
        <begin position="15"/>
        <end position="24"/>
    </location>
</feature>
<dbReference type="EMBL" id="PEZG01000031">
    <property type="protein sequence ID" value="PIS15865.1"/>
    <property type="molecule type" value="Genomic_DNA"/>
</dbReference>
<feature type="non-terminal residue" evidence="2">
    <location>
        <position position="425"/>
    </location>
</feature>
<sequence>MSEKLNAQPSALDRIPGKIEDTLSRTRNRRGVLKVLGAGLASALVSGCGDTLLASPGKTPTETPTQRPPRPTNEKPEPTSSPTAEVKINVSPTPESISPFPLLTADTFLTGYFGIGGEKVISMPTSAPDGGRQVKETPVPDLFRYAADLWDLTEEEVANQLATDPVMGVKFSFAAAELTGIEGVINFEEAFPQLKDVKIPRFTLGTLPQEKEYEVAINSAPRDFVLRKGTHMHVLGVFGSVSGPTAIVAFDDFLRTPDGSPKMELVAIPVSLERPETGTSLVQLVRSNGGLYDAKTQLLTLPNGETLVLPVIETTFGEQLYNACGVYFMDEIGKNPDGTPILHPRPVVPRASPEFVKEVTEKNNVMAIAYGPTENHSVVMTSPDGKTQLAEVTYNKETNQWEWKEIKPSTLELTLTSLTPELAVK</sequence>